<dbReference type="Proteomes" id="UP000664658">
    <property type="component" value="Unassembled WGS sequence"/>
</dbReference>
<organism evidence="2 3">
    <name type="scientific">Plesiomonas shigelloides</name>
    <name type="common">Aeromonas shigelloides</name>
    <dbReference type="NCBI Taxonomy" id="703"/>
    <lineage>
        <taxon>Bacteria</taxon>
        <taxon>Pseudomonadati</taxon>
        <taxon>Pseudomonadota</taxon>
        <taxon>Gammaproteobacteria</taxon>
        <taxon>Enterobacterales</taxon>
        <taxon>Enterobacteriaceae</taxon>
        <taxon>Plesiomonas</taxon>
    </lineage>
</organism>
<accession>A0A8I1W7F2</accession>
<reference evidence="2" key="1">
    <citation type="submission" date="2021-03" db="EMBL/GenBank/DDBJ databases">
        <title>Plesiomonas shigelloides zfcc0051, isolated from zebrafish feces.</title>
        <authorList>
            <person name="Vanderhoek Z."/>
            <person name="Gaulke C."/>
        </authorList>
    </citation>
    <scope>NUCLEOTIDE SEQUENCE</scope>
    <source>
        <strain evidence="2">Zfcc0051</strain>
    </source>
</reference>
<dbReference type="PANTHER" id="PTHR38765">
    <property type="entry name" value="DUF484 DOMAIN-CONTAINING PROTEIN"/>
    <property type="match status" value="1"/>
</dbReference>
<dbReference type="AlphaFoldDB" id="A0A8I1W7F2"/>
<proteinExistence type="predicted"/>
<keyword evidence="1" id="KW-0175">Coiled coil</keyword>
<dbReference type="PANTHER" id="PTHR38765:SF1">
    <property type="entry name" value="DUF484 DOMAIN-CONTAINING PROTEIN"/>
    <property type="match status" value="1"/>
</dbReference>
<dbReference type="InterPro" id="IPR007435">
    <property type="entry name" value="DUF484"/>
</dbReference>
<evidence type="ECO:0000313" key="2">
    <source>
        <dbReference type="EMBL" id="MBO1108571.1"/>
    </source>
</evidence>
<name>A0A8I1W7F2_PLESH</name>
<dbReference type="InterPro" id="IPR029016">
    <property type="entry name" value="GAF-like_dom_sf"/>
</dbReference>
<gene>
    <name evidence="2" type="ORF">J2R62_10080</name>
</gene>
<dbReference type="EMBL" id="JAFNAA010000009">
    <property type="protein sequence ID" value="MBO1108571.1"/>
    <property type="molecule type" value="Genomic_DNA"/>
</dbReference>
<dbReference type="Gene3D" id="3.30.450.40">
    <property type="match status" value="1"/>
</dbReference>
<evidence type="ECO:0000256" key="1">
    <source>
        <dbReference type="SAM" id="Coils"/>
    </source>
</evidence>
<dbReference type="Pfam" id="PF04340">
    <property type="entry name" value="DUF484"/>
    <property type="match status" value="1"/>
</dbReference>
<comment type="caution">
    <text evidence="2">The sequence shown here is derived from an EMBL/GenBank/DDBJ whole genome shotgun (WGS) entry which is preliminary data.</text>
</comment>
<protein>
    <submittedName>
        <fullName evidence="2">DUF484 family protein</fullName>
    </submittedName>
</protein>
<sequence>MSDASISERPVAEAPALTDRQVADYLQRQPQFFIRQPTLLNSLQIPHYSRGAVSLVELQLLSLRQQVSDLQQQQRELLARAAENERLFFSLLPLQRQLLQAPTLADGLLALQQWSRAQGLLACGLRLFSDSWQLTAPSTAHELALSQLQFEPIRVQRFGQCFFPGASYLGPLNAVEQQLLLPDVVRVGSVALQRLGVEREWGVLVFASRDPQHFQPGMATHLLQQVATMVEHALPAWVALRAPS</sequence>
<dbReference type="RefSeq" id="WP_207542141.1">
    <property type="nucleotide sequence ID" value="NZ_JAFNAA010000009.1"/>
</dbReference>
<evidence type="ECO:0000313" key="3">
    <source>
        <dbReference type="Proteomes" id="UP000664658"/>
    </source>
</evidence>
<feature type="coiled-coil region" evidence="1">
    <location>
        <begin position="53"/>
        <end position="87"/>
    </location>
</feature>